<proteinExistence type="predicted"/>
<organism evidence="1 2">
    <name type="scientific">Pontibacter diazotrophicus</name>
    <dbReference type="NCBI Taxonomy" id="1400979"/>
    <lineage>
        <taxon>Bacteria</taxon>
        <taxon>Pseudomonadati</taxon>
        <taxon>Bacteroidota</taxon>
        <taxon>Cytophagia</taxon>
        <taxon>Cytophagales</taxon>
        <taxon>Hymenobacteraceae</taxon>
        <taxon>Pontibacter</taxon>
    </lineage>
</organism>
<sequence>MVLKAAEAPINFTLAKRSRGLPVEAIGKPDIAVAGKKQHYHLQIQSKRHYLIILRPITFIQ</sequence>
<accession>A0A3D8LBD5</accession>
<protein>
    <submittedName>
        <fullName evidence="1">Uncharacterized protein</fullName>
    </submittedName>
</protein>
<gene>
    <name evidence="1" type="ORF">DXT99_13675</name>
</gene>
<evidence type="ECO:0000313" key="1">
    <source>
        <dbReference type="EMBL" id="RDV14707.1"/>
    </source>
</evidence>
<dbReference type="AlphaFoldDB" id="A0A3D8LBD5"/>
<dbReference type="EMBL" id="QRGR01000013">
    <property type="protein sequence ID" value="RDV14707.1"/>
    <property type="molecule type" value="Genomic_DNA"/>
</dbReference>
<comment type="caution">
    <text evidence="1">The sequence shown here is derived from an EMBL/GenBank/DDBJ whole genome shotgun (WGS) entry which is preliminary data.</text>
</comment>
<name>A0A3D8LBD5_9BACT</name>
<dbReference type="Proteomes" id="UP000256708">
    <property type="component" value="Unassembled WGS sequence"/>
</dbReference>
<evidence type="ECO:0000313" key="2">
    <source>
        <dbReference type="Proteomes" id="UP000256708"/>
    </source>
</evidence>
<keyword evidence="2" id="KW-1185">Reference proteome</keyword>
<reference evidence="2" key="1">
    <citation type="submission" date="2018-08" db="EMBL/GenBank/DDBJ databases">
        <authorList>
            <person name="Liu Z.-W."/>
            <person name="Du Z.-J."/>
        </authorList>
    </citation>
    <scope>NUCLEOTIDE SEQUENCE [LARGE SCALE GENOMIC DNA]</scope>
    <source>
        <strain evidence="2">H4X</strain>
    </source>
</reference>